<evidence type="ECO:0000256" key="1">
    <source>
        <dbReference type="ARBA" id="ARBA00004141"/>
    </source>
</evidence>
<gene>
    <name evidence="8" type="ORF">L3X38_036369</name>
</gene>
<comment type="subcellular location">
    <subcellularLocation>
        <location evidence="1">Membrane</location>
        <topology evidence="1">Multi-pass membrane protein</topology>
    </subcellularLocation>
</comment>
<evidence type="ECO:0000256" key="6">
    <source>
        <dbReference type="SAM" id="MobiDB-lite"/>
    </source>
</evidence>
<feature type="region of interest" description="Disordered" evidence="6">
    <location>
        <begin position="1"/>
        <end position="42"/>
    </location>
</feature>
<name>A0AAD4V320_PRUDU</name>
<keyword evidence="3 7" id="KW-0812">Transmembrane</keyword>
<keyword evidence="9" id="KW-1185">Reference proteome</keyword>
<feature type="transmembrane region" description="Helical" evidence="7">
    <location>
        <begin position="375"/>
        <end position="395"/>
    </location>
</feature>
<feature type="transmembrane region" description="Helical" evidence="7">
    <location>
        <begin position="123"/>
        <end position="144"/>
    </location>
</feature>
<evidence type="ECO:0000256" key="7">
    <source>
        <dbReference type="SAM" id="Phobius"/>
    </source>
</evidence>
<dbReference type="PANTHER" id="PTHR47830">
    <property type="entry name" value="OS11G0534100 PROTEIN"/>
    <property type="match status" value="1"/>
</dbReference>
<dbReference type="Proteomes" id="UP001054821">
    <property type="component" value="Chromosome 7"/>
</dbReference>
<evidence type="ECO:0000256" key="3">
    <source>
        <dbReference type="ARBA" id="ARBA00022692"/>
    </source>
</evidence>
<proteinExistence type="inferred from homology"/>
<comment type="similarity">
    <text evidence="2">Belongs to the TMEM45 family.</text>
</comment>
<feature type="region of interest" description="Disordered" evidence="6">
    <location>
        <begin position="76"/>
        <end position="116"/>
    </location>
</feature>
<feature type="transmembrane region" description="Helical" evidence="7">
    <location>
        <begin position="254"/>
        <end position="274"/>
    </location>
</feature>
<feature type="compositionally biased region" description="Polar residues" evidence="6">
    <location>
        <begin position="25"/>
        <end position="42"/>
    </location>
</feature>
<keyword evidence="4 7" id="KW-1133">Transmembrane helix</keyword>
<dbReference type="GO" id="GO:0016020">
    <property type="term" value="C:membrane"/>
    <property type="evidence" value="ECO:0007669"/>
    <property type="project" value="UniProtKB-SubCell"/>
</dbReference>
<organism evidence="8 9">
    <name type="scientific">Prunus dulcis</name>
    <name type="common">Almond</name>
    <name type="synonym">Amygdalus dulcis</name>
    <dbReference type="NCBI Taxonomy" id="3755"/>
    <lineage>
        <taxon>Eukaryota</taxon>
        <taxon>Viridiplantae</taxon>
        <taxon>Streptophyta</taxon>
        <taxon>Embryophyta</taxon>
        <taxon>Tracheophyta</taxon>
        <taxon>Spermatophyta</taxon>
        <taxon>Magnoliopsida</taxon>
        <taxon>eudicotyledons</taxon>
        <taxon>Gunneridae</taxon>
        <taxon>Pentapetalae</taxon>
        <taxon>rosids</taxon>
        <taxon>fabids</taxon>
        <taxon>Rosales</taxon>
        <taxon>Rosaceae</taxon>
        <taxon>Amygdaloideae</taxon>
        <taxon>Amygdaleae</taxon>
        <taxon>Prunus</taxon>
    </lineage>
</organism>
<evidence type="ECO:0000313" key="8">
    <source>
        <dbReference type="EMBL" id="KAI5316662.1"/>
    </source>
</evidence>
<accession>A0AAD4V320</accession>
<evidence type="ECO:0000256" key="2">
    <source>
        <dbReference type="ARBA" id="ARBA00006948"/>
    </source>
</evidence>
<reference evidence="8 9" key="1">
    <citation type="journal article" date="2022" name="G3 (Bethesda)">
        <title>Whole-genome sequence and methylome profiling of the almond [Prunus dulcis (Mill.) D.A. Webb] cultivar 'Nonpareil'.</title>
        <authorList>
            <person name="D'Amico-Willman K.M."/>
            <person name="Ouma W.Z."/>
            <person name="Meulia T."/>
            <person name="Sideli G.M."/>
            <person name="Gradziel T.M."/>
            <person name="Fresnedo-Ramirez J."/>
        </authorList>
    </citation>
    <scope>NUCLEOTIDE SEQUENCE [LARGE SCALE GENOMIC DNA]</scope>
    <source>
        <strain evidence="8">Clone GOH B32 T37-40</strain>
    </source>
</reference>
<protein>
    <recommendedName>
        <fullName evidence="10">Plant viral-response family protein</fullName>
    </recommendedName>
</protein>
<comment type="caution">
    <text evidence="8">The sequence shown here is derived from an EMBL/GenBank/DDBJ whole genome shotgun (WGS) entry which is preliminary data.</text>
</comment>
<feature type="compositionally biased region" description="Basic and acidic residues" evidence="6">
    <location>
        <begin position="78"/>
        <end position="116"/>
    </location>
</feature>
<dbReference type="AlphaFoldDB" id="A0AAD4V320"/>
<dbReference type="EMBL" id="JAJFAZ020000007">
    <property type="protein sequence ID" value="KAI5316662.1"/>
    <property type="molecule type" value="Genomic_DNA"/>
</dbReference>
<evidence type="ECO:0000313" key="9">
    <source>
        <dbReference type="Proteomes" id="UP001054821"/>
    </source>
</evidence>
<keyword evidence="5 7" id="KW-0472">Membrane</keyword>
<evidence type="ECO:0008006" key="10">
    <source>
        <dbReference type="Google" id="ProtNLM"/>
    </source>
</evidence>
<sequence>MNGSKSATAWNSSQQWQTPKHETANKNTFNTGRSNAISASFSAPESYNQNSFQLGPFSKASGASTTAQATSVVQQAYEKAKRERENAHAATKREELPQSKFQLFRERDSSKGREKREREIEMAALLYQILSSSALVSLGLYHMVATTRNHLKSPQSYAAKPYHPFPLSSSSSSSSNHHRLRYLQLYAVIAFLMVAVAHQTFTSFDADPLLKGRTPVHRFTSLQSAASLFLFLLLTLALLLSEWAPSVLPLPSDLVFGLAATLFYLQCLVSWGAASVQMSDLQAKCDSVSGRISAVASGLCVVLACQPRLFVADVGLGAAMCLQGLWVLQTGLSLYVEAFIPEGCHRLLDVVSGVEGSTKCDLDESRFRAVAILDLVFLVHVMFVLLIVMVTYAVVSKSVGIHRLGSYEALPNAAPSSDHNNHIQMKALSGTQA</sequence>
<feature type="transmembrane region" description="Helical" evidence="7">
    <location>
        <begin position="183"/>
        <end position="204"/>
    </location>
</feature>
<feature type="compositionally biased region" description="Polar residues" evidence="6">
    <location>
        <begin position="1"/>
        <end position="18"/>
    </location>
</feature>
<dbReference type="InterPro" id="IPR006904">
    <property type="entry name" value="DUF716"/>
</dbReference>
<dbReference type="PANTHER" id="PTHR47830:SF1">
    <property type="entry name" value="OS11G0534100 PROTEIN"/>
    <property type="match status" value="1"/>
</dbReference>
<feature type="transmembrane region" description="Helical" evidence="7">
    <location>
        <begin position="225"/>
        <end position="248"/>
    </location>
</feature>
<evidence type="ECO:0000256" key="5">
    <source>
        <dbReference type="ARBA" id="ARBA00023136"/>
    </source>
</evidence>
<dbReference type="Pfam" id="PF04819">
    <property type="entry name" value="DUF716"/>
    <property type="match status" value="1"/>
</dbReference>
<evidence type="ECO:0000256" key="4">
    <source>
        <dbReference type="ARBA" id="ARBA00022989"/>
    </source>
</evidence>